<dbReference type="AlphaFoldDB" id="A0A6N7PY99"/>
<dbReference type="GO" id="GO:0046872">
    <property type="term" value="F:metal ion binding"/>
    <property type="evidence" value="ECO:0007669"/>
    <property type="project" value="UniProtKB-KW"/>
</dbReference>
<dbReference type="SUPFAM" id="SSF102114">
    <property type="entry name" value="Radical SAM enzymes"/>
    <property type="match status" value="1"/>
</dbReference>
<dbReference type="SFLD" id="SFLDS00029">
    <property type="entry name" value="Radical_SAM"/>
    <property type="match status" value="1"/>
</dbReference>
<dbReference type="PANTHER" id="PTHR43409:SF16">
    <property type="entry name" value="SLR0320 PROTEIN"/>
    <property type="match status" value="1"/>
</dbReference>
<evidence type="ECO:0000259" key="7">
    <source>
        <dbReference type="PROSITE" id="PS51918"/>
    </source>
</evidence>
<sequence length="593" mass="65004">MARASSMFITCSTSRSRNALDQGSPDLLASRGPMTRRRVIAIAANEVILQGRFTPFSFGARRVWATVASSPAGREADVHFRESPSMDVDEWVDWVLSVEPDIVGFAAYVWSFSLFLRVAERVRALRPACTIVFGGPSARPQMFDLPQFRAHAGLLDALVLNEGEWTFAALAALPSLDTASLATVQGLALHARGAWYETAEPPKRALDDLPSPTQLGMIPAGRTAAIETYRGCPMSCSFCQWGKSDVPDRVFSAAYIAADFRALAALGTPNVHLADAGLNLNSRGFKSLAEAERETGFLRTRRLHAAVYPTQLKDEHLSFLASIERPQLDIGIQSFNPEALASAGRHFRESRFARMVETLRELAEVETELILGLPGDSPESFRVSFERALELGCRLRVFHCLVLPDALMVRDVEQNAIDFDPVTLMVRSCRGWTAKDLLRTREYVAEVARQRGGDVLSNLWTMPETHGADGQQARGDGPSAAFEIGAEMFERVRGIVGRATRGAWTVRSVRRERARVLLDVEVRGQPLAIEAAVSSVTAQAFRRVRGIAFSYSTRGGPPDAATLRELVAVTDPLVEPARDVLGAAERVKLTVVE</sequence>
<keyword evidence="9" id="KW-1185">Reference proteome</keyword>
<comment type="caution">
    <text evidence="8">The sequence shown here is derived from an EMBL/GenBank/DDBJ whole genome shotgun (WGS) entry which is preliminary data.</text>
</comment>
<evidence type="ECO:0000256" key="2">
    <source>
        <dbReference type="ARBA" id="ARBA00022691"/>
    </source>
</evidence>
<dbReference type="CDD" id="cd01335">
    <property type="entry name" value="Radical_SAM"/>
    <property type="match status" value="1"/>
</dbReference>
<evidence type="ECO:0000259" key="6">
    <source>
        <dbReference type="PROSITE" id="PS51332"/>
    </source>
</evidence>
<proteinExistence type="predicted"/>
<evidence type="ECO:0000313" key="8">
    <source>
        <dbReference type="EMBL" id="MRG95004.1"/>
    </source>
</evidence>
<evidence type="ECO:0000256" key="3">
    <source>
        <dbReference type="ARBA" id="ARBA00022723"/>
    </source>
</evidence>
<evidence type="ECO:0000256" key="1">
    <source>
        <dbReference type="ARBA" id="ARBA00001966"/>
    </source>
</evidence>
<organism evidence="8 9">
    <name type="scientific">Polyangium spumosum</name>
    <dbReference type="NCBI Taxonomy" id="889282"/>
    <lineage>
        <taxon>Bacteria</taxon>
        <taxon>Pseudomonadati</taxon>
        <taxon>Myxococcota</taxon>
        <taxon>Polyangia</taxon>
        <taxon>Polyangiales</taxon>
        <taxon>Polyangiaceae</taxon>
        <taxon>Polyangium</taxon>
    </lineage>
</organism>
<reference evidence="8 9" key="1">
    <citation type="submission" date="2019-10" db="EMBL/GenBank/DDBJ databases">
        <title>A soil myxobacterium in the family Polyangiaceae.</title>
        <authorList>
            <person name="Li Y."/>
            <person name="Wang J."/>
        </authorList>
    </citation>
    <scope>NUCLEOTIDE SEQUENCE [LARGE SCALE GENOMIC DNA]</scope>
    <source>
        <strain evidence="8 9">DSM 14734</strain>
    </source>
</reference>
<dbReference type="InterPro" id="IPR058240">
    <property type="entry name" value="rSAM_sf"/>
</dbReference>
<dbReference type="GO" id="GO:0031419">
    <property type="term" value="F:cobalamin binding"/>
    <property type="evidence" value="ECO:0007669"/>
    <property type="project" value="InterPro"/>
</dbReference>
<keyword evidence="4" id="KW-0408">Iron</keyword>
<dbReference type="GO" id="GO:0005829">
    <property type="term" value="C:cytosol"/>
    <property type="evidence" value="ECO:0007669"/>
    <property type="project" value="TreeGrafter"/>
</dbReference>
<dbReference type="GO" id="GO:0051536">
    <property type="term" value="F:iron-sulfur cluster binding"/>
    <property type="evidence" value="ECO:0007669"/>
    <property type="project" value="UniProtKB-KW"/>
</dbReference>
<dbReference type="PROSITE" id="PS51918">
    <property type="entry name" value="RADICAL_SAM"/>
    <property type="match status" value="1"/>
</dbReference>
<dbReference type="InterPro" id="IPR006158">
    <property type="entry name" value="Cobalamin-bd"/>
</dbReference>
<feature type="domain" description="Radical SAM core" evidence="7">
    <location>
        <begin position="218"/>
        <end position="435"/>
    </location>
</feature>
<dbReference type="InterPro" id="IPR051198">
    <property type="entry name" value="BchE-like"/>
</dbReference>
<dbReference type="Gene3D" id="3.80.30.20">
    <property type="entry name" value="tm_1862 like domain"/>
    <property type="match status" value="1"/>
</dbReference>
<dbReference type="PANTHER" id="PTHR43409">
    <property type="entry name" value="ANAEROBIC MAGNESIUM-PROTOPORPHYRIN IX MONOMETHYL ESTER CYCLASE-RELATED"/>
    <property type="match status" value="1"/>
</dbReference>
<dbReference type="OrthoDB" id="9762608at2"/>
<name>A0A6N7PY99_9BACT</name>
<dbReference type="InterPro" id="IPR006638">
    <property type="entry name" value="Elp3/MiaA/NifB-like_rSAM"/>
</dbReference>
<evidence type="ECO:0000313" key="9">
    <source>
        <dbReference type="Proteomes" id="UP000440224"/>
    </source>
</evidence>
<dbReference type="InterPro" id="IPR007197">
    <property type="entry name" value="rSAM"/>
</dbReference>
<accession>A0A6N7PY99</accession>
<keyword evidence="3" id="KW-0479">Metal-binding</keyword>
<dbReference type="GO" id="GO:0003824">
    <property type="term" value="F:catalytic activity"/>
    <property type="evidence" value="ECO:0007669"/>
    <property type="project" value="InterPro"/>
</dbReference>
<feature type="domain" description="B12-binding" evidence="6">
    <location>
        <begin position="35"/>
        <end position="181"/>
    </location>
</feature>
<dbReference type="InterPro" id="IPR023404">
    <property type="entry name" value="rSAM_horseshoe"/>
</dbReference>
<gene>
    <name evidence="8" type="ORF">GF068_24235</name>
</gene>
<evidence type="ECO:0000256" key="5">
    <source>
        <dbReference type="ARBA" id="ARBA00023014"/>
    </source>
</evidence>
<dbReference type="Proteomes" id="UP000440224">
    <property type="component" value="Unassembled WGS sequence"/>
</dbReference>
<keyword evidence="2" id="KW-0949">S-adenosyl-L-methionine</keyword>
<evidence type="ECO:0000256" key="4">
    <source>
        <dbReference type="ARBA" id="ARBA00023004"/>
    </source>
</evidence>
<comment type="cofactor">
    <cofactor evidence="1">
        <name>[4Fe-4S] cluster</name>
        <dbReference type="ChEBI" id="CHEBI:49883"/>
    </cofactor>
</comment>
<dbReference type="Gene3D" id="3.40.50.280">
    <property type="entry name" value="Cobalamin-binding domain"/>
    <property type="match status" value="1"/>
</dbReference>
<dbReference type="SMART" id="SM00729">
    <property type="entry name" value="Elp3"/>
    <property type="match status" value="1"/>
</dbReference>
<dbReference type="EMBL" id="WJIE01000006">
    <property type="protein sequence ID" value="MRG95004.1"/>
    <property type="molecule type" value="Genomic_DNA"/>
</dbReference>
<keyword evidence="5" id="KW-0411">Iron-sulfur</keyword>
<dbReference type="Pfam" id="PF04055">
    <property type="entry name" value="Radical_SAM"/>
    <property type="match status" value="1"/>
</dbReference>
<dbReference type="SFLD" id="SFLDG01082">
    <property type="entry name" value="B12-binding_domain_containing"/>
    <property type="match status" value="1"/>
</dbReference>
<protein>
    <submittedName>
        <fullName evidence="8">Radical SAM protein</fullName>
    </submittedName>
</protein>
<dbReference type="PROSITE" id="PS51332">
    <property type="entry name" value="B12_BINDING"/>
    <property type="match status" value="1"/>
</dbReference>